<evidence type="ECO:0000313" key="3">
    <source>
        <dbReference type="EMBL" id="SMF57809.1"/>
    </source>
</evidence>
<dbReference type="PANTHER" id="PTHR21240:SF28">
    <property type="entry name" value="ISO-OROTATE DECARBOXYLASE (EUROFUNG)"/>
    <property type="match status" value="1"/>
</dbReference>
<dbReference type="AlphaFoldDB" id="A0A1Y6CF43"/>
<name>A0A1Y6CF43_9BACT</name>
<keyword evidence="1" id="KW-0456">Lyase</keyword>
<dbReference type="EMBL" id="FWZT01000019">
    <property type="protein sequence ID" value="SMF57809.1"/>
    <property type="molecule type" value="Genomic_DNA"/>
</dbReference>
<proteinExistence type="predicted"/>
<dbReference type="SUPFAM" id="SSF51556">
    <property type="entry name" value="Metallo-dependent hydrolases"/>
    <property type="match status" value="1"/>
</dbReference>
<dbReference type="Proteomes" id="UP000192907">
    <property type="component" value="Unassembled WGS sequence"/>
</dbReference>
<dbReference type="PROSITE" id="PS51257">
    <property type="entry name" value="PROKAR_LIPOPROTEIN"/>
    <property type="match status" value="1"/>
</dbReference>
<dbReference type="Pfam" id="PF04909">
    <property type="entry name" value="Amidohydro_2"/>
    <property type="match status" value="1"/>
</dbReference>
<dbReference type="STRING" id="1513793.SAMN06296036_11916"/>
<dbReference type="Gene3D" id="3.20.20.140">
    <property type="entry name" value="Metal-dependent hydrolases"/>
    <property type="match status" value="1"/>
</dbReference>
<dbReference type="GO" id="GO:0016831">
    <property type="term" value="F:carboxy-lyase activity"/>
    <property type="evidence" value="ECO:0007669"/>
    <property type="project" value="InterPro"/>
</dbReference>
<sequence>MLRIVSALVAGTVLMSCGSHEPQHSHGSSYELESVDELRNFFGNPLKPKERPTQTYRGESVPVIDIHLHPGTFESMGPLGQDFVMKAINVPWLPDSIKKLGLSVLSKFMISPYGFGIGIQQECLRAKISYCGLFAVHAPETWGVTSNNDIIKALDDRKNYMFGDSPYFFGLATVNMQQWIDDPAQSAEELAEALQHPYIVGIKLAFIHNNWPLNDRRFDGVYELAAQYDIPIYHHTGSSPLRNLDSFATEEEAQRYLSSYDPSGLKEIVAAHPRTKFIMGHMGYDFTGEGNNFMPIVLDLAESYPNVYLEMSAFGKKSHDPDGSFFSGVLIEVKDRGLVDRLIYGSDGPGFPGGTKSYMETTLEALDRADYSYEEAYQVLYKNFKTLSQLEG</sequence>
<evidence type="ECO:0000256" key="1">
    <source>
        <dbReference type="ARBA" id="ARBA00023239"/>
    </source>
</evidence>
<evidence type="ECO:0000259" key="2">
    <source>
        <dbReference type="Pfam" id="PF04909"/>
    </source>
</evidence>
<protein>
    <submittedName>
        <fullName evidence="3">Predicted metal-dependent hydrolase, TIM-barrel fold</fullName>
    </submittedName>
</protein>
<dbReference type="PANTHER" id="PTHR21240">
    <property type="entry name" value="2-AMINO-3-CARBOXYLMUCONATE-6-SEMIALDEHYDE DECARBOXYLASE"/>
    <property type="match status" value="1"/>
</dbReference>
<keyword evidence="3" id="KW-0378">Hydrolase</keyword>
<dbReference type="InterPro" id="IPR032465">
    <property type="entry name" value="ACMSD"/>
</dbReference>
<organism evidence="3 4">
    <name type="scientific">Pseudobacteriovorax antillogorgiicola</name>
    <dbReference type="NCBI Taxonomy" id="1513793"/>
    <lineage>
        <taxon>Bacteria</taxon>
        <taxon>Pseudomonadati</taxon>
        <taxon>Bdellovibrionota</taxon>
        <taxon>Oligoflexia</taxon>
        <taxon>Oligoflexales</taxon>
        <taxon>Pseudobacteriovoracaceae</taxon>
        <taxon>Pseudobacteriovorax</taxon>
    </lineage>
</organism>
<dbReference type="InterPro" id="IPR006680">
    <property type="entry name" value="Amidohydro-rel"/>
</dbReference>
<reference evidence="4" key="1">
    <citation type="submission" date="2017-04" db="EMBL/GenBank/DDBJ databases">
        <authorList>
            <person name="Varghese N."/>
            <person name="Submissions S."/>
        </authorList>
    </citation>
    <scope>NUCLEOTIDE SEQUENCE [LARGE SCALE GENOMIC DNA]</scope>
    <source>
        <strain evidence="4">RKEM611</strain>
    </source>
</reference>
<accession>A0A1Y6CF43</accession>
<gene>
    <name evidence="3" type="ORF">SAMN06296036_11916</name>
</gene>
<dbReference type="GO" id="GO:0019748">
    <property type="term" value="P:secondary metabolic process"/>
    <property type="evidence" value="ECO:0007669"/>
    <property type="project" value="TreeGrafter"/>
</dbReference>
<feature type="domain" description="Amidohydrolase-related" evidence="2">
    <location>
        <begin position="181"/>
        <end position="383"/>
    </location>
</feature>
<evidence type="ECO:0000313" key="4">
    <source>
        <dbReference type="Proteomes" id="UP000192907"/>
    </source>
</evidence>
<keyword evidence="4" id="KW-1185">Reference proteome</keyword>
<dbReference type="GO" id="GO:0005737">
    <property type="term" value="C:cytoplasm"/>
    <property type="evidence" value="ECO:0007669"/>
    <property type="project" value="TreeGrafter"/>
</dbReference>
<dbReference type="GO" id="GO:0016787">
    <property type="term" value="F:hydrolase activity"/>
    <property type="evidence" value="ECO:0007669"/>
    <property type="project" value="UniProtKB-KW"/>
</dbReference>
<dbReference type="InterPro" id="IPR032466">
    <property type="entry name" value="Metal_Hydrolase"/>
</dbReference>
<dbReference type="RefSeq" id="WP_159455539.1">
    <property type="nucleotide sequence ID" value="NZ_FWZT01000019.1"/>
</dbReference>